<accession>A0A2P6R596</accession>
<comment type="caution">
    <text evidence="1">The sequence shown here is derived from an EMBL/GenBank/DDBJ whole genome shotgun (WGS) entry which is preliminary data.</text>
</comment>
<keyword evidence="2" id="KW-1185">Reference proteome</keyword>
<name>A0A2P6R596_ROSCH</name>
<protein>
    <submittedName>
        <fullName evidence="1">Uncharacterized protein</fullName>
    </submittedName>
</protein>
<evidence type="ECO:0000313" key="2">
    <source>
        <dbReference type="Proteomes" id="UP000238479"/>
    </source>
</evidence>
<dbReference type="AlphaFoldDB" id="A0A2P6R596"/>
<proteinExistence type="predicted"/>
<dbReference type="EMBL" id="PDCK01000041">
    <property type="protein sequence ID" value="PRQ41598.1"/>
    <property type="molecule type" value="Genomic_DNA"/>
</dbReference>
<dbReference type="Proteomes" id="UP000238479">
    <property type="component" value="Chromosome 3"/>
</dbReference>
<dbReference type="Gramene" id="PRQ41598">
    <property type="protein sequence ID" value="PRQ41598"/>
    <property type="gene ID" value="RchiOBHm_Chr3g0448551"/>
</dbReference>
<reference evidence="1 2" key="1">
    <citation type="journal article" date="2018" name="Nat. Genet.">
        <title>The Rosa genome provides new insights in the design of modern roses.</title>
        <authorList>
            <person name="Bendahmane M."/>
        </authorList>
    </citation>
    <scope>NUCLEOTIDE SEQUENCE [LARGE SCALE GENOMIC DNA]</scope>
    <source>
        <strain evidence="2">cv. Old Blush</strain>
    </source>
</reference>
<gene>
    <name evidence="1" type="ORF">RchiOBHm_Chr3g0448551</name>
</gene>
<sequence length="66" mass="7305">MSRFLASFLRSPLCPIVMFGLSFWRMTHPGQGYLSLVNSPSLLDSLMLLPLEISYSGLAAVEICIL</sequence>
<evidence type="ECO:0000313" key="1">
    <source>
        <dbReference type="EMBL" id="PRQ41598.1"/>
    </source>
</evidence>
<organism evidence="1 2">
    <name type="scientific">Rosa chinensis</name>
    <name type="common">China rose</name>
    <dbReference type="NCBI Taxonomy" id="74649"/>
    <lineage>
        <taxon>Eukaryota</taxon>
        <taxon>Viridiplantae</taxon>
        <taxon>Streptophyta</taxon>
        <taxon>Embryophyta</taxon>
        <taxon>Tracheophyta</taxon>
        <taxon>Spermatophyta</taxon>
        <taxon>Magnoliopsida</taxon>
        <taxon>eudicotyledons</taxon>
        <taxon>Gunneridae</taxon>
        <taxon>Pentapetalae</taxon>
        <taxon>rosids</taxon>
        <taxon>fabids</taxon>
        <taxon>Rosales</taxon>
        <taxon>Rosaceae</taxon>
        <taxon>Rosoideae</taxon>
        <taxon>Rosoideae incertae sedis</taxon>
        <taxon>Rosa</taxon>
    </lineage>
</organism>